<reference evidence="2" key="2">
    <citation type="submission" date="2022-10" db="EMBL/GenBank/DDBJ databases">
        <authorList>
            <consortium name="ENA_rothamsted_submissions"/>
            <consortium name="culmorum"/>
            <person name="King R."/>
        </authorList>
    </citation>
    <scope>NUCLEOTIDE SEQUENCE</scope>
</reference>
<dbReference type="Pfam" id="PF25179">
    <property type="entry name" value="LMF1_C"/>
    <property type="match status" value="1"/>
</dbReference>
<keyword evidence="3" id="KW-1185">Reference proteome</keyword>
<feature type="domain" description="Lipase maturation factor 1/2 C-terminal" evidence="1">
    <location>
        <begin position="15"/>
        <end position="76"/>
    </location>
</feature>
<name>A0A9N9SG65_PHACE</name>
<dbReference type="EMBL" id="OU896708">
    <property type="protein sequence ID" value="CAG9818461.1"/>
    <property type="molecule type" value="Genomic_DNA"/>
</dbReference>
<dbReference type="OrthoDB" id="6019956at2759"/>
<dbReference type="AlphaFoldDB" id="A0A9N9SG65"/>
<gene>
    <name evidence="2" type="ORF">PHAECO_LOCUS6815</name>
</gene>
<reference evidence="2" key="1">
    <citation type="submission" date="2022-01" db="EMBL/GenBank/DDBJ databases">
        <authorList>
            <person name="King R."/>
        </authorList>
    </citation>
    <scope>NUCLEOTIDE SEQUENCE</scope>
</reference>
<organism evidence="2 3">
    <name type="scientific">Phaedon cochleariae</name>
    <name type="common">Mustard beetle</name>
    <dbReference type="NCBI Taxonomy" id="80249"/>
    <lineage>
        <taxon>Eukaryota</taxon>
        <taxon>Metazoa</taxon>
        <taxon>Ecdysozoa</taxon>
        <taxon>Arthropoda</taxon>
        <taxon>Hexapoda</taxon>
        <taxon>Insecta</taxon>
        <taxon>Pterygota</taxon>
        <taxon>Neoptera</taxon>
        <taxon>Endopterygota</taxon>
        <taxon>Coleoptera</taxon>
        <taxon>Polyphaga</taxon>
        <taxon>Cucujiformia</taxon>
        <taxon>Chrysomeloidea</taxon>
        <taxon>Chrysomelidae</taxon>
        <taxon>Chrysomelinae</taxon>
        <taxon>Chrysomelini</taxon>
        <taxon>Phaedon</taxon>
    </lineage>
</organism>
<sequence length="80" mass="9163">MHLNRENIVCMLCDVNQYGQMFVKLPSGAGRSEIVFEGANNADGPWSEYSFLYKPGNVNLSLPFVGEYASYCWMMYTLFF</sequence>
<protein>
    <recommendedName>
        <fullName evidence="1">Lipase maturation factor 1/2 C-terminal domain-containing protein</fullName>
    </recommendedName>
</protein>
<dbReference type="InterPro" id="IPR057433">
    <property type="entry name" value="LMF1/2_C"/>
</dbReference>
<proteinExistence type="predicted"/>
<evidence type="ECO:0000259" key="1">
    <source>
        <dbReference type="Pfam" id="PF25179"/>
    </source>
</evidence>
<evidence type="ECO:0000313" key="3">
    <source>
        <dbReference type="Proteomes" id="UP001153737"/>
    </source>
</evidence>
<accession>A0A9N9SG65</accession>
<dbReference type="Proteomes" id="UP001153737">
    <property type="component" value="Chromosome 2"/>
</dbReference>
<evidence type="ECO:0000313" key="2">
    <source>
        <dbReference type="EMBL" id="CAG9818461.1"/>
    </source>
</evidence>